<dbReference type="InterPro" id="IPR036390">
    <property type="entry name" value="WH_DNA-bd_sf"/>
</dbReference>
<reference evidence="2 3" key="1">
    <citation type="submission" date="2019-03" db="EMBL/GenBank/DDBJ databases">
        <title>Genomic Encyclopedia of Type Strains, Phase IV (KMG-IV): sequencing the most valuable type-strain genomes for metagenomic binning, comparative biology and taxonomic classification.</title>
        <authorList>
            <person name="Goeker M."/>
        </authorList>
    </citation>
    <scope>NUCLEOTIDE SEQUENCE [LARGE SCALE GENOMIC DNA]</scope>
    <source>
        <strain evidence="2 3">DSM 26377</strain>
    </source>
</reference>
<keyword evidence="2" id="KW-0238">DNA-binding</keyword>
<gene>
    <name evidence="2" type="ORF">DFR24_0865</name>
</gene>
<dbReference type="GO" id="GO:0003700">
    <property type="term" value="F:DNA-binding transcription factor activity"/>
    <property type="evidence" value="ECO:0007669"/>
    <property type="project" value="InterPro"/>
</dbReference>
<comment type="caution">
    <text evidence="2">The sequence shown here is derived from an EMBL/GenBank/DDBJ whole genome shotgun (WGS) entry which is preliminary data.</text>
</comment>
<accession>A0A4S3K5B7</accession>
<dbReference type="InterPro" id="IPR039422">
    <property type="entry name" value="MarR/SlyA-like"/>
</dbReference>
<dbReference type="SUPFAM" id="SSF46785">
    <property type="entry name" value="Winged helix' DNA-binding domain"/>
    <property type="match status" value="1"/>
</dbReference>
<dbReference type="GO" id="GO:0006950">
    <property type="term" value="P:response to stress"/>
    <property type="evidence" value="ECO:0007669"/>
    <property type="project" value="TreeGrafter"/>
</dbReference>
<dbReference type="GO" id="GO:0003677">
    <property type="term" value="F:DNA binding"/>
    <property type="evidence" value="ECO:0007669"/>
    <property type="project" value="UniProtKB-KW"/>
</dbReference>
<dbReference type="InterPro" id="IPR000835">
    <property type="entry name" value="HTH_MarR-typ"/>
</dbReference>
<dbReference type="OrthoDB" id="5947517at2"/>
<name>A0A4S3K5B7_9GAMM</name>
<protein>
    <submittedName>
        <fullName evidence="2">DNA-binding MarR family transcriptional regulator</fullName>
    </submittedName>
</protein>
<dbReference type="EMBL" id="SOBT01000008">
    <property type="protein sequence ID" value="TDU31495.1"/>
    <property type="molecule type" value="Genomic_DNA"/>
</dbReference>
<evidence type="ECO:0000313" key="2">
    <source>
        <dbReference type="EMBL" id="TDU31495.1"/>
    </source>
</evidence>
<dbReference type="Proteomes" id="UP000295341">
    <property type="component" value="Unassembled WGS sequence"/>
</dbReference>
<dbReference type="Gene3D" id="1.10.10.10">
    <property type="entry name" value="Winged helix-like DNA-binding domain superfamily/Winged helix DNA-binding domain"/>
    <property type="match status" value="1"/>
</dbReference>
<dbReference type="PANTHER" id="PTHR33164">
    <property type="entry name" value="TRANSCRIPTIONAL REGULATOR, MARR FAMILY"/>
    <property type="match status" value="1"/>
</dbReference>
<dbReference type="InterPro" id="IPR036388">
    <property type="entry name" value="WH-like_DNA-bd_sf"/>
</dbReference>
<sequence length="175" mass="18990">MKTRDRLNAVDASARGWSEGLPGLDAEHIMLMRLIRVASQGISAITDPVLRPSGLTESSWHTLVVVVASGQAGSTPSVLCHQVGQANANMTRILFVLEKEKLIRIGSDKRDARRRRAIATPAGRELVKTYSSQLGPYFNATFRTLSRDDCASLQRILREVISSMDSAETLIAGGG</sequence>
<evidence type="ECO:0000259" key="1">
    <source>
        <dbReference type="PROSITE" id="PS50995"/>
    </source>
</evidence>
<proteinExistence type="predicted"/>
<dbReference type="RefSeq" id="WP_133880071.1">
    <property type="nucleotide sequence ID" value="NZ_MWIN01000012.1"/>
</dbReference>
<dbReference type="SMART" id="SM00347">
    <property type="entry name" value="HTH_MARR"/>
    <property type="match status" value="1"/>
</dbReference>
<feature type="domain" description="HTH marR-type" evidence="1">
    <location>
        <begin position="28"/>
        <end position="162"/>
    </location>
</feature>
<dbReference type="AlphaFoldDB" id="A0A4S3K5B7"/>
<organism evidence="2 3">
    <name type="scientific">Panacagrimonas perspica</name>
    <dbReference type="NCBI Taxonomy" id="381431"/>
    <lineage>
        <taxon>Bacteria</taxon>
        <taxon>Pseudomonadati</taxon>
        <taxon>Pseudomonadota</taxon>
        <taxon>Gammaproteobacteria</taxon>
        <taxon>Nevskiales</taxon>
        <taxon>Nevskiaceae</taxon>
        <taxon>Panacagrimonas</taxon>
    </lineage>
</organism>
<keyword evidence="3" id="KW-1185">Reference proteome</keyword>
<dbReference type="PROSITE" id="PS50995">
    <property type="entry name" value="HTH_MARR_2"/>
    <property type="match status" value="1"/>
</dbReference>
<evidence type="ECO:0000313" key="3">
    <source>
        <dbReference type="Proteomes" id="UP000295341"/>
    </source>
</evidence>
<dbReference type="PANTHER" id="PTHR33164:SF43">
    <property type="entry name" value="HTH-TYPE TRANSCRIPTIONAL REPRESSOR YETL"/>
    <property type="match status" value="1"/>
</dbReference>